<comment type="similarity">
    <text evidence="1">Belongs to the SGT1 family.</text>
</comment>
<evidence type="ECO:0000313" key="6">
    <source>
        <dbReference type="Proteomes" id="UP001385951"/>
    </source>
</evidence>
<dbReference type="InterPro" id="IPR007699">
    <property type="entry name" value="SGS_dom"/>
</dbReference>
<keyword evidence="6" id="KW-1185">Reference proteome</keyword>
<evidence type="ECO:0000259" key="4">
    <source>
        <dbReference type="PROSITE" id="PS51203"/>
    </source>
</evidence>
<dbReference type="InterPro" id="IPR019734">
    <property type="entry name" value="TPR_rpt"/>
</dbReference>
<dbReference type="Gene3D" id="2.60.40.790">
    <property type="match status" value="1"/>
</dbReference>
<dbReference type="GO" id="GO:0051087">
    <property type="term" value="F:protein-folding chaperone binding"/>
    <property type="evidence" value="ECO:0007669"/>
    <property type="project" value="InterPro"/>
</dbReference>
<dbReference type="CDD" id="cd06466">
    <property type="entry name" value="p23_CS_SGT1_like"/>
    <property type="match status" value="1"/>
</dbReference>
<dbReference type="SUPFAM" id="SSF49764">
    <property type="entry name" value="HSP20-like chaperones"/>
    <property type="match status" value="1"/>
</dbReference>
<dbReference type="PROSITE" id="PS51203">
    <property type="entry name" value="CS"/>
    <property type="match status" value="1"/>
</dbReference>
<dbReference type="InterPro" id="IPR008978">
    <property type="entry name" value="HSP20-like_chaperone"/>
</dbReference>
<feature type="domain" description="SGS" evidence="3">
    <location>
        <begin position="286"/>
        <end position="370"/>
    </location>
</feature>
<reference evidence="5 6" key="1">
    <citation type="submission" date="2022-09" db="EMBL/GenBank/DDBJ databases">
        <authorList>
            <person name="Palmer J.M."/>
        </authorList>
    </citation>
    <scope>NUCLEOTIDE SEQUENCE [LARGE SCALE GENOMIC DNA]</scope>
    <source>
        <strain evidence="5 6">DSM 7382</strain>
    </source>
</reference>
<dbReference type="AlphaFoldDB" id="A0AAW0GA96"/>
<feature type="region of interest" description="Disordered" evidence="2">
    <location>
        <begin position="346"/>
        <end position="375"/>
    </location>
</feature>
<dbReference type="SMART" id="SM00028">
    <property type="entry name" value="TPR"/>
    <property type="match status" value="3"/>
</dbReference>
<evidence type="ECO:0000256" key="2">
    <source>
        <dbReference type="SAM" id="MobiDB-lite"/>
    </source>
</evidence>
<protein>
    <submittedName>
        <fullName evidence="5">Uncharacterized protein</fullName>
    </submittedName>
</protein>
<dbReference type="Gene3D" id="1.25.40.10">
    <property type="entry name" value="Tetratricopeptide repeat domain"/>
    <property type="match status" value="1"/>
</dbReference>
<dbReference type="Proteomes" id="UP001385951">
    <property type="component" value="Unassembled WGS sequence"/>
</dbReference>
<dbReference type="Pfam" id="PF05002">
    <property type="entry name" value="SGS"/>
    <property type="match status" value="1"/>
</dbReference>
<dbReference type="Pfam" id="PF04969">
    <property type="entry name" value="CS"/>
    <property type="match status" value="1"/>
</dbReference>
<accession>A0AAW0GA96</accession>
<evidence type="ECO:0000259" key="3">
    <source>
        <dbReference type="PROSITE" id="PS51048"/>
    </source>
</evidence>
<dbReference type="InterPro" id="IPR044563">
    <property type="entry name" value="Sgt1-like"/>
</dbReference>
<dbReference type="SUPFAM" id="SSF48452">
    <property type="entry name" value="TPR-like"/>
    <property type="match status" value="1"/>
</dbReference>
<organism evidence="5 6">
    <name type="scientific">Cerrena zonata</name>
    <dbReference type="NCBI Taxonomy" id="2478898"/>
    <lineage>
        <taxon>Eukaryota</taxon>
        <taxon>Fungi</taxon>
        <taxon>Dikarya</taxon>
        <taxon>Basidiomycota</taxon>
        <taxon>Agaricomycotina</taxon>
        <taxon>Agaricomycetes</taxon>
        <taxon>Polyporales</taxon>
        <taxon>Cerrenaceae</taxon>
        <taxon>Cerrena</taxon>
    </lineage>
</organism>
<comment type="caution">
    <text evidence="5">The sequence shown here is derived from an EMBL/GenBank/DDBJ whole genome shotgun (WGS) entry which is preliminary data.</text>
</comment>
<sequence>MAVEQLIDKGDKFVADKDFLSAISAYTSALKENPEAFQAYLKRSAAYVKFNNNDAAKRDISEAFTIAEKRGKRNDKASCYFKLGLINYKEKSFKEAYNNFKKAKEFGCTESTLDIWQNKIEYEIKKNPKILEEDSEDDEIDKALAGSALESDKKETPTASTNIDVINKQAPLNVKIRDDWYQSSDSVIITIYAKNVKEETLNIDFDKRSVSVQFPSATGSEYNYNMDPLFDDIDVENSKYKIYGTKLEITLAKSKKIKWSSLEASEVDQSFVPTSSTSNEPNAALTYPSSSKKAINWDKFNLKDDDSKDDEEGDFFAKLYKDVDEDTRRAMMKSYVESNGTVLTTNWSEAKDKKFETTPPEGMQANSWNSKPSNK</sequence>
<evidence type="ECO:0000256" key="1">
    <source>
        <dbReference type="ARBA" id="ARBA00008509"/>
    </source>
</evidence>
<dbReference type="EMBL" id="JASBNA010000015">
    <property type="protein sequence ID" value="KAK7686868.1"/>
    <property type="molecule type" value="Genomic_DNA"/>
</dbReference>
<proteinExistence type="inferred from homology"/>
<dbReference type="PANTHER" id="PTHR45862">
    <property type="entry name" value="PROTEIN SGT1 HOMOLOG"/>
    <property type="match status" value="1"/>
</dbReference>
<feature type="compositionally biased region" description="Polar residues" evidence="2">
    <location>
        <begin position="364"/>
        <end position="375"/>
    </location>
</feature>
<evidence type="ECO:0000313" key="5">
    <source>
        <dbReference type="EMBL" id="KAK7686868.1"/>
    </source>
</evidence>
<dbReference type="InterPro" id="IPR011990">
    <property type="entry name" value="TPR-like_helical_dom_sf"/>
</dbReference>
<gene>
    <name evidence="5" type="ORF">QCA50_009944</name>
</gene>
<name>A0AAW0GA96_9APHY</name>
<dbReference type="InterPro" id="IPR007052">
    <property type="entry name" value="CS_dom"/>
</dbReference>
<feature type="domain" description="CS" evidence="4">
    <location>
        <begin position="173"/>
        <end position="263"/>
    </location>
</feature>
<dbReference type="PROSITE" id="PS51048">
    <property type="entry name" value="SGS"/>
    <property type="match status" value="1"/>
</dbReference>